<sequence>MKKKLLITLGSLTAVLTIGLIFAGNYFYGEGIKRGTEVELHQEASAVNIEAADEDQALVEEANEWFDDRETEKIDMTSYDDLNLTAQYIDHDSANHRAVILAHGFRSTGDDMGKLAKLYYDEGFDILLPDARGHGKSEGDYIGYGWHDRFDYLNWIDLLIDDYDAEEIILHGNSMGAATVLMTSGEVLPEEVKGIIADSGYSTVKDELAHQLEHLYGLPAFPLLDVTSVITKIRAGYMLGEASAVEQVQNNTLPLFIIHGEDDDLVPTDMAHEIYDAAGGEKELWIVPDAGHTKAFDNVTGEYQERVGAFVDEVINKNR</sequence>
<evidence type="ECO:0000313" key="3">
    <source>
        <dbReference type="EMBL" id="TFJ92407.1"/>
    </source>
</evidence>
<reference evidence="3 4" key="1">
    <citation type="submission" date="2019-03" db="EMBL/GenBank/DDBJ databases">
        <title>Genome sequence of Lentibacillus salicampi ATCC BAA-719.</title>
        <authorList>
            <person name="Maclea K.S."/>
            <person name="Simoes Junior M."/>
        </authorList>
    </citation>
    <scope>NUCLEOTIDE SEQUENCE [LARGE SCALE GENOMIC DNA]</scope>
    <source>
        <strain evidence="3 4">ATCC BAA-719</strain>
    </source>
</reference>
<dbReference type="InterPro" id="IPR029058">
    <property type="entry name" value="AB_hydrolase_fold"/>
</dbReference>
<dbReference type="RefSeq" id="WP_135110467.1">
    <property type="nucleotide sequence ID" value="NZ_SRHY01000022.1"/>
</dbReference>
<feature type="domain" description="AB hydrolase-1" evidence="1">
    <location>
        <begin position="98"/>
        <end position="204"/>
    </location>
</feature>
<accession>A0A4Y9AB30</accession>
<keyword evidence="3" id="KW-0378">Hydrolase</keyword>
<dbReference type="Gene3D" id="3.40.50.1820">
    <property type="entry name" value="alpha/beta hydrolase"/>
    <property type="match status" value="1"/>
</dbReference>
<dbReference type="PANTHER" id="PTHR43358:SF4">
    <property type="entry name" value="ALPHA_BETA HYDROLASE FOLD-1 DOMAIN-CONTAINING PROTEIN"/>
    <property type="match status" value="1"/>
</dbReference>
<evidence type="ECO:0000259" key="2">
    <source>
        <dbReference type="Pfam" id="PF12146"/>
    </source>
</evidence>
<name>A0A4Y9AB30_9BACI</name>
<dbReference type="SUPFAM" id="SSF53474">
    <property type="entry name" value="alpha/beta-Hydrolases"/>
    <property type="match status" value="1"/>
</dbReference>
<dbReference type="EMBL" id="SRHY01000022">
    <property type="protein sequence ID" value="TFJ92407.1"/>
    <property type="molecule type" value="Genomic_DNA"/>
</dbReference>
<gene>
    <name evidence="3" type="ORF">E4U82_12205</name>
</gene>
<dbReference type="InterPro" id="IPR000073">
    <property type="entry name" value="AB_hydrolase_1"/>
</dbReference>
<protein>
    <submittedName>
        <fullName evidence="3">Alpha/beta hydrolase</fullName>
    </submittedName>
</protein>
<feature type="domain" description="Serine aminopeptidase S33" evidence="2">
    <location>
        <begin position="222"/>
        <end position="294"/>
    </location>
</feature>
<organism evidence="3 4">
    <name type="scientific">Lentibacillus salicampi</name>
    <dbReference type="NCBI Taxonomy" id="175306"/>
    <lineage>
        <taxon>Bacteria</taxon>
        <taxon>Bacillati</taxon>
        <taxon>Bacillota</taxon>
        <taxon>Bacilli</taxon>
        <taxon>Bacillales</taxon>
        <taxon>Bacillaceae</taxon>
        <taxon>Lentibacillus</taxon>
    </lineage>
</organism>
<proteinExistence type="predicted"/>
<dbReference type="Pfam" id="PF00561">
    <property type="entry name" value="Abhydrolase_1"/>
    <property type="match status" value="1"/>
</dbReference>
<dbReference type="AlphaFoldDB" id="A0A4Y9AB30"/>
<dbReference type="InterPro" id="IPR022742">
    <property type="entry name" value="Hydrolase_4"/>
</dbReference>
<dbReference type="Pfam" id="PF12146">
    <property type="entry name" value="Hydrolase_4"/>
    <property type="match status" value="1"/>
</dbReference>
<evidence type="ECO:0000259" key="1">
    <source>
        <dbReference type="Pfam" id="PF00561"/>
    </source>
</evidence>
<evidence type="ECO:0000313" key="4">
    <source>
        <dbReference type="Proteomes" id="UP000298484"/>
    </source>
</evidence>
<comment type="caution">
    <text evidence="3">The sequence shown here is derived from an EMBL/GenBank/DDBJ whole genome shotgun (WGS) entry which is preliminary data.</text>
</comment>
<dbReference type="GO" id="GO:0016787">
    <property type="term" value="F:hydrolase activity"/>
    <property type="evidence" value="ECO:0007669"/>
    <property type="project" value="UniProtKB-KW"/>
</dbReference>
<dbReference type="PANTHER" id="PTHR43358">
    <property type="entry name" value="ALPHA/BETA-HYDROLASE"/>
    <property type="match status" value="1"/>
</dbReference>
<dbReference type="InterPro" id="IPR052920">
    <property type="entry name" value="DNA-binding_regulatory"/>
</dbReference>
<dbReference type="OrthoDB" id="9776685at2"/>
<keyword evidence="4" id="KW-1185">Reference proteome</keyword>
<dbReference type="Proteomes" id="UP000298484">
    <property type="component" value="Unassembled WGS sequence"/>
</dbReference>